<accession>A0A2S2D0Q6</accession>
<evidence type="ECO:0000313" key="2">
    <source>
        <dbReference type="EMBL" id="AWK90047.1"/>
    </source>
</evidence>
<keyword evidence="1" id="KW-1133">Transmembrane helix</keyword>
<keyword evidence="2" id="KW-0614">Plasmid</keyword>
<dbReference type="RefSeq" id="WP_109333966.1">
    <property type="nucleotide sequence ID" value="NZ_CP029358.1"/>
</dbReference>
<geneLocation type="plasmid" evidence="2 3">
    <name>unnamed3</name>
</geneLocation>
<dbReference type="Proteomes" id="UP000245629">
    <property type="component" value="Plasmid unnamed3"/>
</dbReference>
<evidence type="ECO:0000256" key="1">
    <source>
        <dbReference type="SAM" id="Phobius"/>
    </source>
</evidence>
<dbReference type="OrthoDB" id="9923110at2"/>
<evidence type="ECO:0000313" key="3">
    <source>
        <dbReference type="Proteomes" id="UP000245629"/>
    </source>
</evidence>
<dbReference type="KEGG" id="azz:DEW08_29095"/>
<keyword evidence="1" id="KW-0472">Membrane</keyword>
<dbReference type="EMBL" id="CP029358">
    <property type="protein sequence ID" value="AWK90047.1"/>
    <property type="molecule type" value="Genomic_DNA"/>
</dbReference>
<gene>
    <name evidence="2" type="ORF">DEW08_29095</name>
</gene>
<protein>
    <submittedName>
        <fullName evidence="2">Uncharacterized protein</fullName>
    </submittedName>
</protein>
<feature type="transmembrane region" description="Helical" evidence="1">
    <location>
        <begin position="61"/>
        <end position="80"/>
    </location>
</feature>
<proteinExistence type="predicted"/>
<sequence length="108" mass="12125">MLTAATEARREAGLEIRALAEEFEQSDEAAFRRSRALCWALVAVVALVELVLWMAGADARYLVVAWLVITALTWGAYLWSSRRQRQQTARLRALAERWLTEPPAGPAL</sequence>
<organism evidence="2 3">
    <name type="scientific">Azospirillum thermophilum</name>
    <dbReference type="NCBI Taxonomy" id="2202148"/>
    <lineage>
        <taxon>Bacteria</taxon>
        <taxon>Pseudomonadati</taxon>
        <taxon>Pseudomonadota</taxon>
        <taxon>Alphaproteobacteria</taxon>
        <taxon>Rhodospirillales</taxon>
        <taxon>Azospirillaceae</taxon>
        <taxon>Azospirillum</taxon>
    </lineage>
</organism>
<keyword evidence="1" id="KW-0812">Transmembrane</keyword>
<name>A0A2S2D0Q6_9PROT</name>
<dbReference type="AlphaFoldDB" id="A0A2S2D0Q6"/>
<feature type="transmembrane region" description="Helical" evidence="1">
    <location>
        <begin position="36"/>
        <end position="55"/>
    </location>
</feature>
<reference evidence="3" key="1">
    <citation type="submission" date="2018-05" db="EMBL/GenBank/DDBJ databases">
        <title>Azospirillum thermophila sp. nov., a novel isolated from hot spring.</title>
        <authorList>
            <person name="Zhao Z."/>
        </authorList>
    </citation>
    <scope>NUCLEOTIDE SEQUENCE [LARGE SCALE GENOMIC DNA]</scope>
    <source>
        <strain evidence="3">CFH 70021</strain>
        <plasmid evidence="3">unnamed3</plasmid>
    </source>
</reference>
<keyword evidence="3" id="KW-1185">Reference proteome</keyword>